<reference evidence="6 7" key="1">
    <citation type="submission" date="2020-05" db="EMBL/GenBank/DDBJ databases">
        <title>Flexivirga sp. ID2601S isolated from air conditioner.</title>
        <authorList>
            <person name="Kim D.H."/>
        </authorList>
    </citation>
    <scope>NUCLEOTIDE SEQUENCE [LARGE SCALE GENOMIC DNA]</scope>
    <source>
        <strain evidence="6 7">ID2601S</strain>
    </source>
</reference>
<evidence type="ECO:0000256" key="1">
    <source>
        <dbReference type="ARBA" id="ARBA00023015"/>
    </source>
</evidence>
<dbReference type="InterPro" id="IPR009057">
    <property type="entry name" value="Homeodomain-like_sf"/>
</dbReference>
<dbReference type="EMBL" id="JABENB010000001">
    <property type="protein sequence ID" value="NNG37900.1"/>
    <property type="molecule type" value="Genomic_DNA"/>
</dbReference>
<sequence>MHSRPRAGEIDSGADIRRRRMLDAAVQAFARGGYHGATTAEVARYAGVSQPRIIQVFGTKLELFLEAHRYAGDLMLEAFAANLRPPFDAQSVGRTYTDLVMRRPELSLMIFNAFTAADEPRIAQEARRLFLEIVQLLREQGGAGDQELSAFLARGMLINAALAMQLLGREGETDWAPFVFGLPASVAGDSAVVEDAH</sequence>
<evidence type="ECO:0000256" key="3">
    <source>
        <dbReference type="ARBA" id="ARBA00023163"/>
    </source>
</evidence>
<protein>
    <submittedName>
        <fullName evidence="6">TetR/AcrR family transcriptional regulator</fullName>
    </submittedName>
</protein>
<gene>
    <name evidence="6" type="ORF">HJ588_01240</name>
</gene>
<evidence type="ECO:0000256" key="4">
    <source>
        <dbReference type="PROSITE-ProRule" id="PRU00335"/>
    </source>
</evidence>
<feature type="DNA-binding region" description="H-T-H motif" evidence="4">
    <location>
        <begin position="38"/>
        <end position="57"/>
    </location>
</feature>
<dbReference type="SUPFAM" id="SSF46689">
    <property type="entry name" value="Homeodomain-like"/>
    <property type="match status" value="1"/>
</dbReference>
<proteinExistence type="predicted"/>
<dbReference type="GO" id="GO:0003700">
    <property type="term" value="F:DNA-binding transcription factor activity"/>
    <property type="evidence" value="ECO:0007669"/>
    <property type="project" value="TreeGrafter"/>
</dbReference>
<keyword evidence="2 4" id="KW-0238">DNA-binding</keyword>
<dbReference type="GO" id="GO:0000976">
    <property type="term" value="F:transcription cis-regulatory region binding"/>
    <property type="evidence" value="ECO:0007669"/>
    <property type="project" value="TreeGrafter"/>
</dbReference>
<evidence type="ECO:0000259" key="5">
    <source>
        <dbReference type="PROSITE" id="PS50977"/>
    </source>
</evidence>
<dbReference type="InterPro" id="IPR001647">
    <property type="entry name" value="HTH_TetR"/>
</dbReference>
<organism evidence="6 7">
    <name type="scientific">Flexivirga aerilata</name>
    <dbReference type="NCBI Taxonomy" id="1656889"/>
    <lineage>
        <taxon>Bacteria</taxon>
        <taxon>Bacillati</taxon>
        <taxon>Actinomycetota</taxon>
        <taxon>Actinomycetes</taxon>
        <taxon>Micrococcales</taxon>
        <taxon>Dermacoccaceae</taxon>
        <taxon>Flexivirga</taxon>
    </lineage>
</organism>
<dbReference type="PANTHER" id="PTHR30055:SF234">
    <property type="entry name" value="HTH-TYPE TRANSCRIPTIONAL REGULATOR BETI"/>
    <property type="match status" value="1"/>
</dbReference>
<evidence type="ECO:0000256" key="2">
    <source>
        <dbReference type="ARBA" id="ARBA00023125"/>
    </source>
</evidence>
<dbReference type="PANTHER" id="PTHR30055">
    <property type="entry name" value="HTH-TYPE TRANSCRIPTIONAL REGULATOR RUTR"/>
    <property type="match status" value="1"/>
</dbReference>
<feature type="domain" description="HTH tetR-type" evidence="5">
    <location>
        <begin position="15"/>
        <end position="75"/>
    </location>
</feature>
<evidence type="ECO:0000313" key="6">
    <source>
        <dbReference type="EMBL" id="NNG37900.1"/>
    </source>
</evidence>
<dbReference type="Gene3D" id="1.10.357.10">
    <property type="entry name" value="Tetracycline Repressor, domain 2"/>
    <property type="match status" value="1"/>
</dbReference>
<dbReference type="Proteomes" id="UP000557772">
    <property type="component" value="Unassembled WGS sequence"/>
</dbReference>
<keyword evidence="7" id="KW-1185">Reference proteome</keyword>
<accession>A0A849AHJ0</accession>
<dbReference type="AlphaFoldDB" id="A0A849AHJ0"/>
<keyword evidence="1" id="KW-0805">Transcription regulation</keyword>
<name>A0A849AHJ0_9MICO</name>
<dbReference type="PROSITE" id="PS50977">
    <property type="entry name" value="HTH_TETR_2"/>
    <property type="match status" value="1"/>
</dbReference>
<comment type="caution">
    <text evidence="6">The sequence shown here is derived from an EMBL/GenBank/DDBJ whole genome shotgun (WGS) entry which is preliminary data.</text>
</comment>
<keyword evidence="3" id="KW-0804">Transcription</keyword>
<evidence type="ECO:0000313" key="7">
    <source>
        <dbReference type="Proteomes" id="UP000557772"/>
    </source>
</evidence>
<dbReference type="RefSeq" id="WP_171151195.1">
    <property type="nucleotide sequence ID" value="NZ_JABENB010000001.1"/>
</dbReference>
<dbReference type="InterPro" id="IPR050109">
    <property type="entry name" value="HTH-type_TetR-like_transc_reg"/>
</dbReference>
<dbReference type="Pfam" id="PF00440">
    <property type="entry name" value="TetR_N"/>
    <property type="match status" value="1"/>
</dbReference>